<feature type="transmembrane region" description="Helical" evidence="2">
    <location>
        <begin position="86"/>
        <end position="103"/>
    </location>
</feature>
<feature type="transmembrane region" description="Helical" evidence="2">
    <location>
        <begin position="43"/>
        <end position="66"/>
    </location>
</feature>
<keyword evidence="2" id="KW-1133">Transmembrane helix</keyword>
<sequence>MTAGAEPRRATRQEAARTRQETTRQETAGAPQETARGPLRGSVLSALLIGIGVMAAVDELVFHRLLGWHHFYDRATPRVGLLSDGLLRAAELVAVVGGCFWLADLRRRAALVPRAAWGGFLAGAGALQVFDGVVDRRVLRVHQLRSGVDPLPYDLAWNLAGLALLACGIALAVRAGGRPAATRAPDGGPRTTERLP</sequence>
<gene>
    <name evidence="3" type="ORF">ACIBP5_31550</name>
</gene>
<evidence type="ECO:0000256" key="1">
    <source>
        <dbReference type="SAM" id="MobiDB-lite"/>
    </source>
</evidence>
<evidence type="ECO:0000313" key="3">
    <source>
        <dbReference type="EMBL" id="MFI7444529.1"/>
    </source>
</evidence>
<dbReference type="Pfam" id="PF10002">
    <property type="entry name" value="DUF2243"/>
    <property type="match status" value="1"/>
</dbReference>
<accession>A0ABW8ACN0</accession>
<dbReference type="Proteomes" id="UP001612928">
    <property type="component" value="Unassembled WGS sequence"/>
</dbReference>
<feature type="transmembrane region" description="Helical" evidence="2">
    <location>
        <begin position="155"/>
        <end position="173"/>
    </location>
</feature>
<reference evidence="3 4" key="1">
    <citation type="submission" date="2024-10" db="EMBL/GenBank/DDBJ databases">
        <title>The Natural Products Discovery Center: Release of the First 8490 Sequenced Strains for Exploring Actinobacteria Biosynthetic Diversity.</title>
        <authorList>
            <person name="Kalkreuter E."/>
            <person name="Kautsar S.A."/>
            <person name="Yang D."/>
            <person name="Bader C.D."/>
            <person name="Teijaro C.N."/>
            <person name="Fluegel L."/>
            <person name="Davis C.M."/>
            <person name="Simpson J.R."/>
            <person name="Lauterbach L."/>
            <person name="Steele A.D."/>
            <person name="Gui C."/>
            <person name="Meng S."/>
            <person name="Li G."/>
            <person name="Viehrig K."/>
            <person name="Ye F."/>
            <person name="Su P."/>
            <person name="Kiefer A.F."/>
            <person name="Nichols A."/>
            <person name="Cepeda A.J."/>
            <person name="Yan W."/>
            <person name="Fan B."/>
            <person name="Jiang Y."/>
            <person name="Adhikari A."/>
            <person name="Zheng C.-J."/>
            <person name="Schuster L."/>
            <person name="Cowan T.M."/>
            <person name="Smanski M.J."/>
            <person name="Chevrette M.G."/>
            <person name="De Carvalho L.P.S."/>
            <person name="Shen B."/>
        </authorList>
    </citation>
    <scope>NUCLEOTIDE SEQUENCE [LARGE SCALE GENOMIC DNA]</scope>
    <source>
        <strain evidence="3 4">NPDC049503</strain>
    </source>
</reference>
<proteinExistence type="predicted"/>
<feature type="compositionally biased region" description="Basic and acidic residues" evidence="1">
    <location>
        <begin position="1"/>
        <end position="24"/>
    </location>
</feature>
<evidence type="ECO:0000313" key="4">
    <source>
        <dbReference type="Proteomes" id="UP001612928"/>
    </source>
</evidence>
<comment type="caution">
    <text evidence="3">The sequence shown here is derived from an EMBL/GenBank/DDBJ whole genome shotgun (WGS) entry which is preliminary data.</text>
</comment>
<organism evidence="3 4">
    <name type="scientific">Nonomuraea indica</name>
    <dbReference type="NCBI Taxonomy" id="1581193"/>
    <lineage>
        <taxon>Bacteria</taxon>
        <taxon>Bacillati</taxon>
        <taxon>Actinomycetota</taxon>
        <taxon>Actinomycetes</taxon>
        <taxon>Streptosporangiales</taxon>
        <taxon>Streptosporangiaceae</taxon>
        <taxon>Nonomuraea</taxon>
    </lineage>
</organism>
<keyword evidence="2" id="KW-0812">Transmembrane</keyword>
<keyword evidence="4" id="KW-1185">Reference proteome</keyword>
<dbReference type="RefSeq" id="WP_397024792.1">
    <property type="nucleotide sequence ID" value="NZ_JBITMB010000009.1"/>
</dbReference>
<name>A0ABW8ACN0_9ACTN</name>
<dbReference type="EMBL" id="JBITMB010000009">
    <property type="protein sequence ID" value="MFI7444529.1"/>
    <property type="molecule type" value="Genomic_DNA"/>
</dbReference>
<dbReference type="InterPro" id="IPR018719">
    <property type="entry name" value="DUF2243_membrane"/>
</dbReference>
<feature type="region of interest" description="Disordered" evidence="1">
    <location>
        <begin position="1"/>
        <end position="37"/>
    </location>
</feature>
<keyword evidence="2" id="KW-0472">Membrane</keyword>
<feature type="transmembrane region" description="Helical" evidence="2">
    <location>
        <begin position="115"/>
        <end position="135"/>
    </location>
</feature>
<evidence type="ECO:0000256" key="2">
    <source>
        <dbReference type="SAM" id="Phobius"/>
    </source>
</evidence>
<protein>
    <submittedName>
        <fullName evidence="3">DUF2243 domain-containing protein</fullName>
    </submittedName>
</protein>